<evidence type="ECO:0000256" key="8">
    <source>
        <dbReference type="ARBA" id="ARBA00023136"/>
    </source>
</evidence>
<evidence type="ECO:0000256" key="2">
    <source>
        <dbReference type="ARBA" id="ARBA00022448"/>
    </source>
</evidence>
<organism evidence="11">
    <name type="scientific">Chaetoceros debilis</name>
    <dbReference type="NCBI Taxonomy" id="122233"/>
    <lineage>
        <taxon>Eukaryota</taxon>
        <taxon>Sar</taxon>
        <taxon>Stramenopiles</taxon>
        <taxon>Ochrophyta</taxon>
        <taxon>Bacillariophyta</taxon>
        <taxon>Coscinodiscophyceae</taxon>
        <taxon>Chaetocerotophycidae</taxon>
        <taxon>Chaetocerotales</taxon>
        <taxon>Chaetocerotaceae</taxon>
        <taxon>Chaetoceros</taxon>
    </lineage>
</organism>
<evidence type="ECO:0000256" key="5">
    <source>
        <dbReference type="ARBA" id="ARBA00022927"/>
    </source>
</evidence>
<dbReference type="PANTHER" id="PTHR14083">
    <property type="entry name" value="YIP1 INTERACTING FACTOR HOMOLOG YIF1 PROTEIN"/>
    <property type="match status" value="1"/>
</dbReference>
<dbReference type="GO" id="GO:0000139">
    <property type="term" value="C:Golgi membrane"/>
    <property type="evidence" value="ECO:0007669"/>
    <property type="project" value="UniProtKB-SubCell"/>
</dbReference>
<keyword evidence="2 9" id="KW-0813">Transport</keyword>
<feature type="region of interest" description="Disordered" evidence="10">
    <location>
        <begin position="1"/>
        <end position="114"/>
    </location>
</feature>
<dbReference type="InterPro" id="IPR005578">
    <property type="entry name" value="Yif1_fam"/>
</dbReference>
<feature type="transmembrane region" description="Helical" evidence="9">
    <location>
        <begin position="294"/>
        <end position="313"/>
    </location>
</feature>
<protein>
    <recommendedName>
        <fullName evidence="9">Protein YIF1</fullName>
    </recommendedName>
</protein>
<evidence type="ECO:0000256" key="1">
    <source>
        <dbReference type="ARBA" id="ARBA00009727"/>
    </source>
</evidence>
<keyword evidence="3 9" id="KW-0812">Transmembrane</keyword>
<feature type="transmembrane region" description="Helical" evidence="9">
    <location>
        <begin position="223"/>
        <end position="243"/>
    </location>
</feature>
<comment type="subcellular location">
    <subcellularLocation>
        <location evidence="9">Endoplasmic reticulum membrane</location>
        <topology evidence="9">Multi-pass membrane protein</topology>
    </subcellularLocation>
    <subcellularLocation>
        <location evidence="9">Golgi apparatus membrane</location>
        <topology evidence="9">Multi-pass membrane protein</topology>
    </subcellularLocation>
</comment>
<sequence length="380" mass="40994">MSDYYSNAGAYGSNGGFQNAPSSGGNMYGNAGYGGGVAGDDKNKNNSNPYNQNPNPYGSSGSVSSSSVPTAASQQWQPQPQMAIPNMHQGQGGSNAAPAQQQQQQQAPGTPAFWNPAVASSIAAAAMSGGTNNPDAMFNLAQQAGHTFLDQGTARMIPGLERIMRELRVYFAVDNSYVKSKMLRVLFSFFFKRWKRIEEYNSDPQGTGQKYALPTSDDNALDLYIPSMSLVTYVLLCALCYGTAGEFEAEVMPDVMTKCIIILILEVLAFRLGFYLMQAPTSFMDLFAVTGYKFLGLTVNMLVGLFLGLALNTGGMGHKGYYATFLWTSSAASYFMLKFLANNIPSVTASTGPKRDVMVLVFAGSQFASMWFLGQTKVLN</sequence>
<feature type="compositionally biased region" description="Low complexity" evidence="10">
    <location>
        <begin position="94"/>
        <end position="114"/>
    </location>
</feature>
<evidence type="ECO:0000256" key="10">
    <source>
        <dbReference type="SAM" id="MobiDB-lite"/>
    </source>
</evidence>
<dbReference type="GO" id="GO:0005793">
    <property type="term" value="C:endoplasmic reticulum-Golgi intermediate compartment"/>
    <property type="evidence" value="ECO:0007669"/>
    <property type="project" value="UniProtKB-UniRule"/>
</dbReference>
<proteinExistence type="inferred from homology"/>
<dbReference type="AlphaFoldDB" id="A0A7S3VAM2"/>
<accession>A0A7S3VAM2</accession>
<comment type="function">
    <text evidence="9">Has a role in transport between endoplasmic reticulum and Golgi.</text>
</comment>
<keyword evidence="7 9" id="KW-0333">Golgi apparatus</keyword>
<evidence type="ECO:0000256" key="9">
    <source>
        <dbReference type="RuleBase" id="RU368073"/>
    </source>
</evidence>
<dbReference type="GO" id="GO:0030134">
    <property type="term" value="C:COPII-coated ER to Golgi transport vesicle"/>
    <property type="evidence" value="ECO:0007669"/>
    <property type="project" value="TreeGrafter"/>
</dbReference>
<dbReference type="Pfam" id="PF03878">
    <property type="entry name" value="YIF1"/>
    <property type="match status" value="1"/>
</dbReference>
<keyword evidence="8 9" id="KW-0472">Membrane</keyword>
<evidence type="ECO:0000256" key="6">
    <source>
        <dbReference type="ARBA" id="ARBA00022989"/>
    </source>
</evidence>
<evidence type="ECO:0000256" key="7">
    <source>
        <dbReference type="ARBA" id="ARBA00023034"/>
    </source>
</evidence>
<feature type="transmembrane region" description="Helical" evidence="9">
    <location>
        <begin position="255"/>
        <end position="274"/>
    </location>
</feature>
<keyword evidence="6 9" id="KW-1133">Transmembrane helix</keyword>
<feature type="compositionally biased region" description="Polar residues" evidence="10">
    <location>
        <begin position="69"/>
        <end position="80"/>
    </location>
</feature>
<feature type="transmembrane region" description="Helical" evidence="9">
    <location>
        <begin position="320"/>
        <end position="337"/>
    </location>
</feature>
<reference evidence="11" key="1">
    <citation type="submission" date="2021-01" db="EMBL/GenBank/DDBJ databases">
        <authorList>
            <person name="Corre E."/>
            <person name="Pelletier E."/>
            <person name="Niang G."/>
            <person name="Scheremetjew M."/>
            <person name="Finn R."/>
            <person name="Kale V."/>
            <person name="Holt S."/>
            <person name="Cochrane G."/>
            <person name="Meng A."/>
            <person name="Brown T."/>
            <person name="Cohen L."/>
        </authorList>
    </citation>
    <scope>NUCLEOTIDE SEQUENCE</scope>
    <source>
        <strain evidence="11">MM31A-1</strain>
    </source>
</reference>
<evidence type="ECO:0000256" key="4">
    <source>
        <dbReference type="ARBA" id="ARBA00022824"/>
    </source>
</evidence>
<dbReference type="EMBL" id="HBIO01015916">
    <property type="protein sequence ID" value="CAE0467419.1"/>
    <property type="molecule type" value="Transcribed_RNA"/>
</dbReference>
<comment type="similarity">
    <text evidence="1 9">Belongs to the YIF1 family.</text>
</comment>
<gene>
    <name evidence="11" type="ORF">CDEB00056_LOCUS12271</name>
</gene>
<dbReference type="GO" id="GO:0015031">
    <property type="term" value="P:protein transport"/>
    <property type="evidence" value="ECO:0007669"/>
    <property type="project" value="UniProtKB-KW"/>
</dbReference>
<evidence type="ECO:0000313" key="11">
    <source>
        <dbReference type="EMBL" id="CAE0467419.1"/>
    </source>
</evidence>
<name>A0A7S3VAM2_9STRA</name>
<evidence type="ECO:0000256" key="3">
    <source>
        <dbReference type="ARBA" id="ARBA00022692"/>
    </source>
</evidence>
<dbReference type="GO" id="GO:0005789">
    <property type="term" value="C:endoplasmic reticulum membrane"/>
    <property type="evidence" value="ECO:0007669"/>
    <property type="project" value="UniProtKB-SubCell"/>
</dbReference>
<feature type="compositionally biased region" description="Low complexity" evidence="10">
    <location>
        <begin position="45"/>
        <end position="68"/>
    </location>
</feature>
<feature type="transmembrane region" description="Helical" evidence="9">
    <location>
        <begin position="357"/>
        <end position="374"/>
    </location>
</feature>
<keyword evidence="4 9" id="KW-0256">Endoplasmic reticulum</keyword>
<dbReference type="GO" id="GO:0006888">
    <property type="term" value="P:endoplasmic reticulum to Golgi vesicle-mediated transport"/>
    <property type="evidence" value="ECO:0007669"/>
    <property type="project" value="UniProtKB-UniRule"/>
</dbReference>
<keyword evidence="5 9" id="KW-0653">Protein transport</keyword>
<dbReference type="PANTHER" id="PTHR14083:SF0">
    <property type="entry name" value="YIP1D-INTERACTING FACTOR 1, ISOFORM C"/>
    <property type="match status" value="1"/>
</dbReference>